<gene>
    <name evidence="1" type="ORF">CNYM01_12934</name>
</gene>
<evidence type="ECO:0000313" key="1">
    <source>
        <dbReference type="EMBL" id="KXH64480.1"/>
    </source>
</evidence>
<keyword evidence="2" id="KW-1185">Reference proteome</keyword>
<dbReference type="EMBL" id="JEMN01000084">
    <property type="protein sequence ID" value="KXH64480.1"/>
    <property type="molecule type" value="Genomic_DNA"/>
</dbReference>
<reference evidence="1 2" key="1">
    <citation type="submission" date="2014-02" db="EMBL/GenBank/DDBJ databases">
        <title>The genome sequence of Colletotrichum nymphaeae SA-01.</title>
        <authorList>
            <person name="Baroncelli R."/>
            <person name="Thon M.R."/>
        </authorList>
    </citation>
    <scope>NUCLEOTIDE SEQUENCE [LARGE SCALE GENOMIC DNA]</scope>
    <source>
        <strain evidence="1 2">SA-01</strain>
    </source>
</reference>
<evidence type="ECO:0000313" key="2">
    <source>
        <dbReference type="Proteomes" id="UP000070054"/>
    </source>
</evidence>
<dbReference type="Proteomes" id="UP000070054">
    <property type="component" value="Unassembled WGS sequence"/>
</dbReference>
<proteinExistence type="predicted"/>
<dbReference type="AlphaFoldDB" id="A0A135UVP9"/>
<protein>
    <submittedName>
        <fullName evidence="1">Uncharacterized protein</fullName>
    </submittedName>
</protein>
<name>A0A135UVP9_9PEZI</name>
<organism evidence="1 2">
    <name type="scientific">Colletotrichum nymphaeae SA-01</name>
    <dbReference type="NCBI Taxonomy" id="1460502"/>
    <lineage>
        <taxon>Eukaryota</taxon>
        <taxon>Fungi</taxon>
        <taxon>Dikarya</taxon>
        <taxon>Ascomycota</taxon>
        <taxon>Pezizomycotina</taxon>
        <taxon>Sordariomycetes</taxon>
        <taxon>Hypocreomycetidae</taxon>
        <taxon>Glomerellales</taxon>
        <taxon>Glomerellaceae</taxon>
        <taxon>Colletotrichum</taxon>
        <taxon>Colletotrichum acutatum species complex</taxon>
    </lineage>
</organism>
<sequence length="107" mass="11558">MNLLGLRACPWPFTAARTLSCPSPVGTGALFSSAKWFKNEVNDFFSGCIESFGPHRGTARKGALAIRSFMLCGASLAVGTNMFDTLSPNTRMRVFIGCSATRHSELH</sequence>
<comment type="caution">
    <text evidence="1">The sequence shown here is derived from an EMBL/GenBank/DDBJ whole genome shotgun (WGS) entry which is preliminary data.</text>
</comment>
<accession>A0A135UVP9</accession>